<dbReference type="AlphaFoldDB" id="A0AAC9F6S4"/>
<feature type="region of interest" description="Disordered" evidence="2">
    <location>
        <begin position="50"/>
        <end position="72"/>
    </location>
</feature>
<proteinExistence type="predicted"/>
<evidence type="ECO:0000256" key="2">
    <source>
        <dbReference type="SAM" id="MobiDB-lite"/>
    </source>
</evidence>
<organism evidence="3 4">
    <name type="scientific">Alteromonas mediterranea</name>
    <dbReference type="NCBI Taxonomy" id="314275"/>
    <lineage>
        <taxon>Bacteria</taxon>
        <taxon>Pseudomonadati</taxon>
        <taxon>Pseudomonadota</taxon>
        <taxon>Gammaproteobacteria</taxon>
        <taxon>Alteromonadales</taxon>
        <taxon>Alteromonadaceae</taxon>
        <taxon>Alteromonas/Salinimonas group</taxon>
        <taxon>Alteromonas</taxon>
    </lineage>
</organism>
<dbReference type="Proteomes" id="UP000061468">
    <property type="component" value="Chromosome"/>
</dbReference>
<evidence type="ECO:0000313" key="3">
    <source>
        <dbReference type="EMBL" id="AMJ77665.1"/>
    </source>
</evidence>
<feature type="compositionally biased region" description="Polar residues" evidence="2">
    <location>
        <begin position="55"/>
        <end position="65"/>
    </location>
</feature>
<evidence type="ECO:0000256" key="1">
    <source>
        <dbReference type="SAM" id="Coils"/>
    </source>
</evidence>
<sequence>MSNSNLQQLHLLCVQMYKEGKTPSVGILRSKAPFKVSVTDAIEAIKRFNAHKPTLETSSETQPLPQTERKDHSVLSARVEALENEVAELKRALKQITTGQ</sequence>
<accession>A0AAC9F6S4</accession>
<protein>
    <submittedName>
        <fullName evidence="3">Uncharacterized protein</fullName>
    </submittedName>
</protein>
<gene>
    <name evidence="3" type="ORF">AV942_04710</name>
</gene>
<feature type="coiled-coil region" evidence="1">
    <location>
        <begin position="72"/>
        <end position="99"/>
    </location>
</feature>
<dbReference type="RefSeq" id="WP_015066397.1">
    <property type="nucleotide sequence ID" value="NZ_CAXGIV010000009.1"/>
</dbReference>
<keyword evidence="1" id="KW-0175">Coiled coil</keyword>
<reference evidence="3 4" key="1">
    <citation type="submission" date="2015-12" db="EMBL/GenBank/DDBJ databases">
        <title>Intraspecies pangenome expansion in the marine bacterium Alteromonas.</title>
        <authorList>
            <person name="Lopez-Perez M."/>
            <person name="Rodriguez-Valera F."/>
        </authorList>
    </citation>
    <scope>NUCLEOTIDE SEQUENCE [LARGE SCALE GENOMIC DNA]</scope>
    <source>
        <strain evidence="3 4">UM8</strain>
    </source>
</reference>
<evidence type="ECO:0000313" key="4">
    <source>
        <dbReference type="Proteomes" id="UP000061468"/>
    </source>
</evidence>
<dbReference type="EMBL" id="CP013928">
    <property type="protein sequence ID" value="AMJ77665.1"/>
    <property type="molecule type" value="Genomic_DNA"/>
</dbReference>
<name>A0AAC9F6S4_9ALTE</name>